<keyword evidence="6" id="KW-0805">Transcription regulation</keyword>
<evidence type="ECO:0000256" key="12">
    <source>
        <dbReference type="SAM" id="Phobius"/>
    </source>
</evidence>
<keyword evidence="15" id="KW-1185">Reference proteome</keyword>
<evidence type="ECO:0000313" key="15">
    <source>
        <dbReference type="Proteomes" id="UP000502677"/>
    </source>
</evidence>
<evidence type="ECO:0000256" key="3">
    <source>
        <dbReference type="ARBA" id="ARBA00022475"/>
    </source>
</evidence>
<evidence type="ECO:0000256" key="9">
    <source>
        <dbReference type="ARBA" id="ARBA00029829"/>
    </source>
</evidence>
<evidence type="ECO:0000256" key="5">
    <source>
        <dbReference type="ARBA" id="ARBA00022989"/>
    </source>
</evidence>
<evidence type="ECO:0000256" key="10">
    <source>
        <dbReference type="ARBA" id="ARBA00030803"/>
    </source>
</evidence>
<evidence type="ECO:0000313" key="14">
    <source>
        <dbReference type="EMBL" id="QIK63571.1"/>
    </source>
</evidence>
<dbReference type="Proteomes" id="UP000502677">
    <property type="component" value="Chromosome"/>
</dbReference>
<evidence type="ECO:0000256" key="8">
    <source>
        <dbReference type="ARBA" id="ARBA00023163"/>
    </source>
</evidence>
<dbReference type="Pfam" id="PF10099">
    <property type="entry name" value="RskA_C"/>
    <property type="match status" value="1"/>
</dbReference>
<keyword evidence="7 12" id="KW-0472">Membrane</keyword>
<feature type="compositionally biased region" description="Low complexity" evidence="11">
    <location>
        <begin position="87"/>
        <end position="97"/>
    </location>
</feature>
<evidence type="ECO:0000256" key="11">
    <source>
        <dbReference type="SAM" id="MobiDB-lite"/>
    </source>
</evidence>
<evidence type="ECO:0000256" key="7">
    <source>
        <dbReference type="ARBA" id="ARBA00023136"/>
    </source>
</evidence>
<gene>
    <name evidence="14" type="ORF">G7068_10455</name>
</gene>
<feature type="transmembrane region" description="Helical" evidence="12">
    <location>
        <begin position="111"/>
        <end position="133"/>
    </location>
</feature>
<evidence type="ECO:0000259" key="13">
    <source>
        <dbReference type="Pfam" id="PF10099"/>
    </source>
</evidence>
<dbReference type="PANTHER" id="PTHR37461">
    <property type="entry name" value="ANTI-SIGMA-K FACTOR RSKA"/>
    <property type="match status" value="1"/>
</dbReference>
<protein>
    <recommendedName>
        <fullName evidence="10">Regulator of SigK</fullName>
    </recommendedName>
    <alternativeName>
        <fullName evidence="9">Sigma-K anti-sigma factor RskA</fullName>
    </alternativeName>
</protein>
<evidence type="ECO:0000256" key="4">
    <source>
        <dbReference type="ARBA" id="ARBA00022692"/>
    </source>
</evidence>
<dbReference type="InterPro" id="IPR041916">
    <property type="entry name" value="Anti_sigma_zinc_sf"/>
</dbReference>
<keyword evidence="5 12" id="KW-1133">Transmembrane helix</keyword>
<sequence>MNPQEFRDLSSGHALRALSPEEEQAFKAALAAHPEWQQIVDEDLAVAAELGRSMPEVPPRPELREQILGAIDAAPQLPAQSTAEQTAGAADPEPAAPAKDDGTRSRRTWRIGAFALAASVVLFTLVLFGPSMLESFAPKAPAVAALQEIEAAPDAGSETAKVGDATATLHWSDSQGRAVLVAKDMAPAEKGEDYELWIVRGEQAISLGLMRPTDGEDAMFVTDSFTPGDVVAVTVEPAGGSPTGKPTSQPILAITTA</sequence>
<comment type="subcellular location">
    <subcellularLocation>
        <location evidence="2">Cell membrane</location>
    </subcellularLocation>
    <subcellularLocation>
        <location evidence="1">Membrane</location>
        <topology evidence="1">Single-pass membrane protein</topology>
    </subcellularLocation>
</comment>
<evidence type="ECO:0000256" key="2">
    <source>
        <dbReference type="ARBA" id="ARBA00004236"/>
    </source>
</evidence>
<proteinExistence type="predicted"/>
<accession>A0A6G7XGS3</accession>
<dbReference type="InterPro" id="IPR051474">
    <property type="entry name" value="Anti-sigma-K/W_factor"/>
</dbReference>
<dbReference type="InterPro" id="IPR018764">
    <property type="entry name" value="RskA_C"/>
</dbReference>
<dbReference type="EMBL" id="CP049863">
    <property type="protein sequence ID" value="QIK63571.1"/>
    <property type="molecule type" value="Genomic_DNA"/>
</dbReference>
<feature type="region of interest" description="Disordered" evidence="11">
    <location>
        <begin position="78"/>
        <end position="104"/>
    </location>
</feature>
<dbReference type="RefSeq" id="WP_166291821.1">
    <property type="nucleotide sequence ID" value="NZ_CP049863.1"/>
</dbReference>
<keyword evidence="3" id="KW-1003">Cell membrane</keyword>
<keyword evidence="8" id="KW-0804">Transcription</keyword>
<evidence type="ECO:0000256" key="1">
    <source>
        <dbReference type="ARBA" id="ARBA00004167"/>
    </source>
</evidence>
<organism evidence="14 15">
    <name type="scientific">Leucobacter viscericola</name>
    <dbReference type="NCBI Taxonomy" id="2714935"/>
    <lineage>
        <taxon>Bacteria</taxon>
        <taxon>Bacillati</taxon>
        <taxon>Actinomycetota</taxon>
        <taxon>Actinomycetes</taxon>
        <taxon>Micrococcales</taxon>
        <taxon>Microbacteriaceae</taxon>
        <taxon>Leucobacter</taxon>
    </lineage>
</organism>
<evidence type="ECO:0000256" key="6">
    <source>
        <dbReference type="ARBA" id="ARBA00023015"/>
    </source>
</evidence>
<dbReference type="GO" id="GO:0016989">
    <property type="term" value="F:sigma factor antagonist activity"/>
    <property type="evidence" value="ECO:0007669"/>
    <property type="project" value="TreeGrafter"/>
</dbReference>
<feature type="domain" description="Anti-sigma K factor RskA C-terminal" evidence="13">
    <location>
        <begin position="114"/>
        <end position="250"/>
    </location>
</feature>
<dbReference type="Gene3D" id="1.10.10.1320">
    <property type="entry name" value="Anti-sigma factor, zinc-finger domain"/>
    <property type="match status" value="1"/>
</dbReference>
<dbReference type="GO" id="GO:0005886">
    <property type="term" value="C:plasma membrane"/>
    <property type="evidence" value="ECO:0007669"/>
    <property type="project" value="UniProtKB-SubCell"/>
</dbReference>
<name>A0A6G7XGS3_9MICO</name>
<keyword evidence="4 12" id="KW-0812">Transmembrane</keyword>
<dbReference type="KEGG" id="lvi:G7068_10455"/>
<dbReference type="PANTHER" id="PTHR37461:SF1">
    <property type="entry name" value="ANTI-SIGMA-K FACTOR RSKA"/>
    <property type="match status" value="1"/>
</dbReference>
<reference evidence="14 15" key="1">
    <citation type="submission" date="2020-03" db="EMBL/GenBank/DDBJ databases">
        <title>Leucobacter sp. nov., isolated from beetles.</title>
        <authorList>
            <person name="Hyun D.-W."/>
            <person name="Bae J.-W."/>
        </authorList>
    </citation>
    <scope>NUCLEOTIDE SEQUENCE [LARGE SCALE GENOMIC DNA]</scope>
    <source>
        <strain evidence="14 15">HDW9C</strain>
    </source>
</reference>
<dbReference type="AlphaFoldDB" id="A0A6G7XGS3"/>
<dbReference type="GO" id="GO:0006417">
    <property type="term" value="P:regulation of translation"/>
    <property type="evidence" value="ECO:0007669"/>
    <property type="project" value="TreeGrafter"/>
</dbReference>